<dbReference type="HOGENOM" id="CLU_058779_0_0_12"/>
<accession>F5YPV7</accession>
<evidence type="ECO:0000313" key="2">
    <source>
        <dbReference type="EMBL" id="AEF84271.1"/>
    </source>
</evidence>
<organism evidence="2 3">
    <name type="scientific">Treponema primitia (strain ATCC BAA-887 / DSM 12427 / ZAS-2)</name>
    <dbReference type="NCBI Taxonomy" id="545694"/>
    <lineage>
        <taxon>Bacteria</taxon>
        <taxon>Pseudomonadati</taxon>
        <taxon>Spirochaetota</taxon>
        <taxon>Spirochaetia</taxon>
        <taxon>Spirochaetales</taxon>
        <taxon>Treponemataceae</taxon>
        <taxon>Treponema</taxon>
    </lineage>
</organism>
<dbReference type="PANTHER" id="PTHR40446:SF2">
    <property type="entry name" value="N-ACETYLGLUCOSAMINE-1-PHOSPHODIESTER ALPHA-N-ACETYLGLUCOSAMINIDASE"/>
    <property type="match status" value="1"/>
</dbReference>
<reference evidence="2 3" key="2">
    <citation type="journal article" date="2011" name="ISME J.">
        <title>RNA-seq reveals cooperative metabolic interactions between two termite-gut spirochete species in co-culture.</title>
        <authorList>
            <person name="Rosenthal A.Z."/>
            <person name="Matson E.G."/>
            <person name="Eldar A."/>
            <person name="Leadbetter J.R."/>
        </authorList>
    </citation>
    <scope>NUCLEOTIDE SEQUENCE [LARGE SCALE GENOMIC DNA]</scope>
    <source>
        <strain evidence="3">ATCC BAA-887 / DSM 12427 / ZAS-2</strain>
    </source>
</reference>
<dbReference type="Proteomes" id="UP000009223">
    <property type="component" value="Chromosome"/>
</dbReference>
<dbReference type="eggNOG" id="COG4632">
    <property type="taxonomic scope" value="Bacteria"/>
</dbReference>
<dbReference type="PANTHER" id="PTHR40446">
    <property type="entry name" value="N-ACETYLGLUCOSAMINE-1-PHOSPHODIESTER ALPHA-N-ACETYLGLUCOSAMINIDASE"/>
    <property type="match status" value="1"/>
</dbReference>
<feature type="domain" description="Phosphodiester glycosidase" evidence="1">
    <location>
        <begin position="124"/>
        <end position="298"/>
    </location>
</feature>
<dbReference type="AlphaFoldDB" id="F5YPV7"/>
<dbReference type="OrthoDB" id="9816453at2"/>
<dbReference type="STRING" id="545694.TREPR_2835"/>
<evidence type="ECO:0000313" key="3">
    <source>
        <dbReference type="Proteomes" id="UP000009223"/>
    </source>
</evidence>
<reference evidence="3" key="1">
    <citation type="submission" date="2009-12" db="EMBL/GenBank/DDBJ databases">
        <title>Complete sequence of Treponema primitia strain ZAS-2.</title>
        <authorList>
            <person name="Tetu S.G."/>
            <person name="Matson E."/>
            <person name="Ren Q."/>
            <person name="Seshadri R."/>
            <person name="Elbourne L."/>
            <person name="Hassan K.A."/>
            <person name="Durkin A."/>
            <person name="Radune D."/>
            <person name="Mohamoud Y."/>
            <person name="Shay R."/>
            <person name="Jin S."/>
            <person name="Zhang X."/>
            <person name="Lucey K."/>
            <person name="Ballor N.R."/>
            <person name="Ottesen E."/>
            <person name="Rosenthal R."/>
            <person name="Allen A."/>
            <person name="Leadbetter J.R."/>
            <person name="Paulsen I.T."/>
        </authorList>
    </citation>
    <scope>NUCLEOTIDE SEQUENCE [LARGE SCALE GENOMIC DNA]</scope>
    <source>
        <strain evidence="3">ATCC BAA-887 / DSM 12427 / ZAS-2</strain>
    </source>
</reference>
<protein>
    <recommendedName>
        <fullName evidence="1">Phosphodiester glycosidase domain-containing protein</fullName>
    </recommendedName>
</protein>
<proteinExistence type="predicted"/>
<dbReference type="RefSeq" id="WP_015707402.1">
    <property type="nucleotide sequence ID" value="NC_015578.1"/>
</dbReference>
<sequence length="299" mass="33365">MKCRTFVLGGLILFLALLFYGPFESFKLLWVNTAMYSSNFKWLAKLVYSDNYITTILEQNDISKLEKMDISRINILNNNSLYFAEVKGNYYKGFIIKIENPARLNLVCSNNNYGKLLEELVWENGALGGINASAYSDDTMRGIVWGTTIINGKITNMGKKDVLHTIAGINQDYKLVIGYFTNEEILYQDYLWAVEFGPILIINGEKTILSAYSGGIAPRTAIGQMKDGSVLLVVIDGRQIDSYGATFQDIQEIMFANGVINAICLDGGSSSTIMYNGKVQNKPSGDKNERLLPNAIIFK</sequence>
<dbReference type="InterPro" id="IPR018711">
    <property type="entry name" value="NAGPA"/>
</dbReference>
<dbReference type="KEGG" id="tpi:TREPR_2835"/>
<dbReference type="Pfam" id="PF09992">
    <property type="entry name" value="NAGPA"/>
    <property type="match status" value="1"/>
</dbReference>
<gene>
    <name evidence="2" type="ordered locus">TREPR_2835</name>
</gene>
<name>F5YPV7_TREPZ</name>
<dbReference type="EMBL" id="CP001843">
    <property type="protein sequence ID" value="AEF84271.1"/>
    <property type="molecule type" value="Genomic_DNA"/>
</dbReference>
<evidence type="ECO:0000259" key="1">
    <source>
        <dbReference type="Pfam" id="PF09992"/>
    </source>
</evidence>
<keyword evidence="3" id="KW-1185">Reference proteome</keyword>